<gene>
    <name evidence="2" type="ordered locus">YPA_1368</name>
</gene>
<dbReference type="Proteomes" id="UP000001971">
    <property type="component" value="Chromosome"/>
</dbReference>
<name>A0A0E1NW04_YERPA</name>
<protein>
    <recommendedName>
        <fullName evidence="4">Lipoprotein</fullName>
    </recommendedName>
</protein>
<reference evidence="2 3" key="1">
    <citation type="journal article" date="2006" name="J. Bacteriol.">
        <title>Complete genome sequence of Yersinia pestis strains Antiqua and Nepal516: evidence of gene reduction in an emerging pathogen.</title>
        <authorList>
            <person name="Chain P.S."/>
            <person name="Hu P."/>
            <person name="Malfatti S.A."/>
            <person name="Radnedge L."/>
            <person name="Larimer F."/>
            <person name="Vergez L.M."/>
            <person name="Worsham P."/>
            <person name="Chu M.C."/>
            <person name="Andersen G.L."/>
        </authorList>
    </citation>
    <scope>NUCLEOTIDE SEQUENCE [LARGE SCALE GENOMIC DNA]</scope>
    <source>
        <strain evidence="2 3">Antiqua</strain>
    </source>
</reference>
<evidence type="ECO:0008006" key="4">
    <source>
        <dbReference type="Google" id="ProtNLM"/>
    </source>
</evidence>
<feature type="chain" id="PRO_5010416362" description="Lipoprotein" evidence="1">
    <location>
        <begin position="18"/>
        <end position="154"/>
    </location>
</feature>
<dbReference type="AlphaFoldDB" id="A0A0E1NW04"/>
<dbReference type="PATRIC" id="fig|360102.15.peg.4474"/>
<dbReference type="GeneID" id="57976674"/>
<proteinExistence type="predicted"/>
<evidence type="ECO:0000256" key="1">
    <source>
        <dbReference type="SAM" id="SignalP"/>
    </source>
</evidence>
<organism evidence="2 3">
    <name type="scientific">Yersinia pestis bv. Antiqua (strain Antiqua)</name>
    <dbReference type="NCBI Taxonomy" id="360102"/>
    <lineage>
        <taxon>Bacteria</taxon>
        <taxon>Pseudomonadati</taxon>
        <taxon>Pseudomonadota</taxon>
        <taxon>Gammaproteobacteria</taxon>
        <taxon>Enterobacterales</taxon>
        <taxon>Yersiniaceae</taxon>
        <taxon>Yersinia</taxon>
    </lineage>
</organism>
<keyword evidence="1" id="KW-0732">Signal</keyword>
<sequence precursor="true">MKKYFILIAMVAVSVSAADKNNASDEYYTCHMSKQLDRTSKSLGGNHFPEETETAKIKWDGSRFTVYGMNGGNYISPLLHRATEAEVENLARKAGVEFTDEDRKDLDYVMMDAEEKTFNLFEKSDSGISFSVMNKEENSKLFQLFSECTLTSSL</sequence>
<accession>A0A0E1NW04</accession>
<dbReference type="EMBL" id="CP000308">
    <property type="protein sequence ID" value="ABG13335.1"/>
    <property type="molecule type" value="Genomic_DNA"/>
</dbReference>
<evidence type="ECO:0000313" key="3">
    <source>
        <dbReference type="Proteomes" id="UP000001971"/>
    </source>
</evidence>
<dbReference type="HOGENOM" id="CLU_1703575_0_0_6"/>
<feature type="signal peptide" evidence="1">
    <location>
        <begin position="1"/>
        <end position="17"/>
    </location>
</feature>
<dbReference type="KEGG" id="ypa:YPA_1368"/>
<dbReference type="RefSeq" id="WP_002211268.1">
    <property type="nucleotide sequence ID" value="NC_008150.1"/>
</dbReference>
<evidence type="ECO:0000313" key="2">
    <source>
        <dbReference type="EMBL" id="ABG13335.1"/>
    </source>
</evidence>